<proteinExistence type="predicted"/>
<gene>
    <name evidence="2" type="ORF">J0M35_03160</name>
</gene>
<reference evidence="2" key="1">
    <citation type="submission" date="2021-02" db="EMBL/GenBank/DDBJ databases">
        <title>Genome-Resolved Metagenomics of a Microbial Community Performing Photosynthetic Biological Nutrient Removal.</title>
        <authorList>
            <person name="Mcdaniel E.A."/>
        </authorList>
    </citation>
    <scope>NUCLEOTIDE SEQUENCE</scope>
    <source>
        <strain evidence="2">UWPOB_OBS1</strain>
    </source>
</reference>
<protein>
    <submittedName>
        <fullName evidence="2">Uncharacterized protein</fullName>
    </submittedName>
</protein>
<evidence type="ECO:0000313" key="2">
    <source>
        <dbReference type="EMBL" id="MBN8659336.1"/>
    </source>
</evidence>
<accession>A0A8J7PB05</accession>
<dbReference type="AlphaFoldDB" id="A0A8J7PB05"/>
<dbReference type="Proteomes" id="UP000664277">
    <property type="component" value="Unassembled WGS sequence"/>
</dbReference>
<evidence type="ECO:0000313" key="3">
    <source>
        <dbReference type="Proteomes" id="UP000664277"/>
    </source>
</evidence>
<name>A0A8J7PB05_9BACT</name>
<organism evidence="2 3">
    <name type="scientific">Candidatus Obscuribacter phosphatis</name>
    <dbReference type="NCBI Taxonomy" id="1906157"/>
    <lineage>
        <taxon>Bacteria</taxon>
        <taxon>Bacillati</taxon>
        <taxon>Candidatus Melainabacteria</taxon>
        <taxon>Candidatus Obscuribacterales</taxon>
        <taxon>Candidatus Obscuribacteraceae</taxon>
        <taxon>Candidatus Obscuribacter</taxon>
    </lineage>
</organism>
<feature type="region of interest" description="Disordered" evidence="1">
    <location>
        <begin position="1"/>
        <end position="67"/>
    </location>
</feature>
<dbReference type="EMBL" id="JAFLCK010000003">
    <property type="protein sequence ID" value="MBN8659336.1"/>
    <property type="molecule type" value="Genomic_DNA"/>
</dbReference>
<comment type="caution">
    <text evidence="2">The sequence shown here is derived from an EMBL/GenBank/DDBJ whole genome shotgun (WGS) entry which is preliminary data.</text>
</comment>
<evidence type="ECO:0000256" key="1">
    <source>
        <dbReference type="SAM" id="MobiDB-lite"/>
    </source>
</evidence>
<feature type="compositionally biased region" description="Polar residues" evidence="1">
    <location>
        <begin position="36"/>
        <end position="67"/>
    </location>
</feature>
<sequence length="350" mass="39145">MSLFATETGRAADWGYEDGEVEKQISQPATKAGTKPINQAPQPKTTTNNNIGKLQNSSKQTLANSQPPKIEAKEKLDDKASWLEIFALVASTEGDDRLAVKSLSTLNFELKGKLEQFLEKRLAEPNLSPLYKNIAPIWAEIRPKVMSHVDYKDSYRLLFRALIRHWLLKTQRAQSLDGHSAQALSLDAVSQEQKPDKPKTEVKIEKGDGYTEDLFADLIGPARVAEPGPPPLTEEAVKAYADMTCFLYSKKHPDKSVDQDDNREIFAGVIRDRFLSAPSEKARFAMCNFDLTWAAFRCKYLDAPAAEKQRLEIYSQDSLTGKELTKLYGMGPWAEGNLKKATPLVKPKAQ</sequence>